<accession>A0ABX0TZW9</accession>
<organism evidence="1 2">
    <name type="scientific">Sphingomonas japonica</name>
    <dbReference type="NCBI Taxonomy" id="511662"/>
    <lineage>
        <taxon>Bacteria</taxon>
        <taxon>Pseudomonadati</taxon>
        <taxon>Pseudomonadota</taxon>
        <taxon>Alphaproteobacteria</taxon>
        <taxon>Sphingomonadales</taxon>
        <taxon>Sphingomonadaceae</taxon>
        <taxon>Sphingomonas</taxon>
    </lineage>
</organism>
<dbReference type="Proteomes" id="UP000788153">
    <property type="component" value="Unassembled WGS sequence"/>
</dbReference>
<keyword evidence="2" id="KW-1185">Reference proteome</keyword>
<sequence>MTGSTTVIPLLPALGERIAAEDRLRGTLLLECSDAAERGDFAALAAAGRAYREADQSARAKVEMAARLFVDP</sequence>
<protein>
    <submittedName>
        <fullName evidence="1">Uncharacterized protein</fullName>
    </submittedName>
</protein>
<evidence type="ECO:0000313" key="2">
    <source>
        <dbReference type="Proteomes" id="UP000788153"/>
    </source>
</evidence>
<dbReference type="RefSeq" id="WP_140231494.1">
    <property type="nucleotide sequence ID" value="NZ_BAAAEV010000002.1"/>
</dbReference>
<name>A0ABX0TZW9_9SPHN</name>
<gene>
    <name evidence="1" type="ORF">FHT01_001408</name>
</gene>
<proteinExistence type="predicted"/>
<reference evidence="1 2" key="1">
    <citation type="submission" date="2020-03" db="EMBL/GenBank/DDBJ databases">
        <title>Genomic Encyclopedia of Type Strains, Phase IV (KMG-IV): sequencing the most valuable type-strain genomes for metagenomic binning, comparative biology and taxonomic classification.</title>
        <authorList>
            <person name="Goeker M."/>
        </authorList>
    </citation>
    <scope>NUCLEOTIDE SEQUENCE [LARGE SCALE GENOMIC DNA]</scope>
    <source>
        <strain evidence="1 2">DSM 22753</strain>
    </source>
</reference>
<dbReference type="EMBL" id="JAASQP010000001">
    <property type="protein sequence ID" value="NIJ23866.1"/>
    <property type="molecule type" value="Genomic_DNA"/>
</dbReference>
<comment type="caution">
    <text evidence="1">The sequence shown here is derived from an EMBL/GenBank/DDBJ whole genome shotgun (WGS) entry which is preliminary data.</text>
</comment>
<evidence type="ECO:0000313" key="1">
    <source>
        <dbReference type="EMBL" id="NIJ23866.1"/>
    </source>
</evidence>